<keyword evidence="3 8" id="KW-0049">Antioxidant</keyword>
<reference evidence="10" key="1">
    <citation type="submission" date="2017-09" db="EMBL/GenBank/DDBJ databases">
        <title>FDA dAtabase for Regulatory Grade micrObial Sequences (FDA-ARGOS): Supporting development and validation of Infectious Disease Dx tests.</title>
        <authorList>
            <person name="Minogue T."/>
            <person name="Wolcott M."/>
            <person name="Wasieloski L."/>
            <person name="Aguilar W."/>
            <person name="Moore D."/>
            <person name="Tallon L.J."/>
            <person name="Sadzewicz L."/>
            <person name="Ott S."/>
            <person name="Zhao X."/>
            <person name="Nagaraj S."/>
            <person name="Vavikolanu K."/>
            <person name="Aluvathingal J."/>
            <person name="Nadendla S."/>
            <person name="Sichtig H."/>
        </authorList>
    </citation>
    <scope>NUCLEOTIDE SEQUENCE</scope>
    <source>
        <strain evidence="10">FDAARGOS_387</strain>
    </source>
</reference>
<comment type="subunit">
    <text evidence="1 8">Homodimer.</text>
</comment>
<dbReference type="HAMAP" id="MF_00269">
    <property type="entry name" value="Tpx"/>
    <property type="match status" value="1"/>
</dbReference>
<evidence type="ECO:0000256" key="4">
    <source>
        <dbReference type="ARBA" id="ARBA00023002"/>
    </source>
</evidence>
<dbReference type="AlphaFoldDB" id="A0A2C6DPT2"/>
<comment type="similarity">
    <text evidence="8">Belongs to the peroxiredoxin family. Tpx subfamily.</text>
</comment>
<evidence type="ECO:0000313" key="11">
    <source>
        <dbReference type="EMBL" id="VFS50293.1"/>
    </source>
</evidence>
<dbReference type="NCBIfam" id="NF001808">
    <property type="entry name" value="PRK00522.1"/>
    <property type="match status" value="1"/>
</dbReference>
<dbReference type="InterPro" id="IPR013740">
    <property type="entry name" value="Redoxin"/>
</dbReference>
<evidence type="ECO:0000313" key="12">
    <source>
        <dbReference type="Proteomes" id="UP000224974"/>
    </source>
</evidence>
<reference evidence="11 13" key="3">
    <citation type="submission" date="2019-03" db="EMBL/GenBank/DDBJ databases">
        <authorList>
            <consortium name="Pathogen Informatics"/>
        </authorList>
    </citation>
    <scope>NUCLEOTIDE SEQUENCE [LARGE SCALE GENOMIC DNA]</scope>
    <source>
        <strain evidence="11 13">NCTC12282</strain>
    </source>
</reference>
<dbReference type="SUPFAM" id="SSF52833">
    <property type="entry name" value="Thioredoxin-like"/>
    <property type="match status" value="1"/>
</dbReference>
<dbReference type="PROSITE" id="PS01265">
    <property type="entry name" value="TPX"/>
    <property type="match status" value="1"/>
</dbReference>
<dbReference type="STRING" id="1111728.GCA_000427805_00272"/>
<dbReference type="GO" id="GO:0008379">
    <property type="term" value="F:thioredoxin peroxidase activity"/>
    <property type="evidence" value="ECO:0007669"/>
    <property type="project" value="UniProtKB-UniRule"/>
</dbReference>
<sequence length="167" mass="17918">MTQTVQLKGNPLSVVGQLPKAGESAKPFTLLAKDLSDVSLSNYAGKRKVLNIFPSIDTGVCATSVRTFNQLAGDIQNTVVLCISADLPFAQARFCGAEGLENVVTLSTFRGTDFKKDYGVEMLDGPLKGLTARAVVVLDEQDKVIYSELVKEITTEPDYDAALASLK</sequence>
<evidence type="ECO:0000259" key="9">
    <source>
        <dbReference type="PROSITE" id="PS51352"/>
    </source>
</evidence>
<dbReference type="EC" id="1.11.1.24" evidence="8"/>
<proteinExistence type="inferred from homology"/>
<feature type="active site" description="Cysteine sulfenic acid (-SOH) intermediate" evidence="8">
    <location>
        <position position="61"/>
    </location>
</feature>
<reference evidence="12" key="2">
    <citation type="submission" date="2017-09" db="EMBL/GenBank/DDBJ databases">
        <title>FDA dAtabase for Regulatory Grade micrObial Sequences (FDA-ARGOS): Supporting development and validation of Infectious Disease Dx tests.</title>
        <authorList>
            <person name="Minogue T."/>
            <person name="Wolcott M."/>
            <person name="Wasieloski L."/>
            <person name="Aguilar W."/>
            <person name="Moore D."/>
            <person name="Tallon L."/>
            <person name="Sadzewicz L."/>
            <person name="Ott S."/>
            <person name="Zhao X."/>
            <person name="Nagaraj S."/>
            <person name="Vavikolanu K."/>
            <person name="Aluvathingal J."/>
            <person name="Nadendla S."/>
            <person name="Sichtig H."/>
        </authorList>
    </citation>
    <scope>NUCLEOTIDE SEQUENCE [LARGE SCALE GENOMIC DNA]</scope>
    <source>
        <strain evidence="12">FDAARGOS_387</strain>
    </source>
</reference>
<dbReference type="OrthoDB" id="9781543at2"/>
<comment type="function">
    <text evidence="8">Thiol-specific peroxidase that catalyzes the reduction of hydrogen peroxide and organic hydroperoxides to water and alcohols, respectively. Plays a role in cell protection against oxidative stress by detoxifying peroxides.</text>
</comment>
<comment type="catalytic activity">
    <reaction evidence="7 8">
        <text>a hydroperoxide + [thioredoxin]-dithiol = an alcohol + [thioredoxin]-disulfide + H2O</text>
        <dbReference type="Rhea" id="RHEA:62620"/>
        <dbReference type="Rhea" id="RHEA-COMP:10698"/>
        <dbReference type="Rhea" id="RHEA-COMP:10700"/>
        <dbReference type="ChEBI" id="CHEBI:15377"/>
        <dbReference type="ChEBI" id="CHEBI:29950"/>
        <dbReference type="ChEBI" id="CHEBI:30879"/>
        <dbReference type="ChEBI" id="CHEBI:35924"/>
        <dbReference type="ChEBI" id="CHEBI:50058"/>
        <dbReference type="EC" id="1.11.1.24"/>
    </reaction>
</comment>
<dbReference type="EMBL" id="PDDX01000001">
    <property type="protein sequence ID" value="PHI30703.1"/>
    <property type="molecule type" value="Genomic_DNA"/>
</dbReference>
<keyword evidence="12" id="KW-1185">Reference proteome</keyword>
<organism evidence="10 12">
    <name type="scientific">Budvicia aquatica</name>
    <dbReference type="NCBI Taxonomy" id="82979"/>
    <lineage>
        <taxon>Bacteria</taxon>
        <taxon>Pseudomonadati</taxon>
        <taxon>Pseudomonadota</taxon>
        <taxon>Gammaproteobacteria</taxon>
        <taxon>Enterobacterales</taxon>
        <taxon>Budviciaceae</taxon>
        <taxon>Budvicia</taxon>
    </lineage>
</organism>
<dbReference type="Proteomes" id="UP000224974">
    <property type="component" value="Unassembled WGS sequence"/>
</dbReference>
<keyword evidence="5 8" id="KW-1015">Disulfide bond</keyword>
<evidence type="ECO:0000256" key="5">
    <source>
        <dbReference type="ARBA" id="ARBA00023157"/>
    </source>
</evidence>
<dbReference type="InterPro" id="IPR050455">
    <property type="entry name" value="Tpx_Peroxidase_subfamily"/>
</dbReference>
<dbReference type="PROSITE" id="PS51352">
    <property type="entry name" value="THIOREDOXIN_2"/>
    <property type="match status" value="1"/>
</dbReference>
<evidence type="ECO:0000256" key="3">
    <source>
        <dbReference type="ARBA" id="ARBA00022862"/>
    </source>
</evidence>
<dbReference type="Gene3D" id="3.40.30.10">
    <property type="entry name" value="Glutaredoxin"/>
    <property type="match status" value="1"/>
</dbReference>
<evidence type="ECO:0000256" key="2">
    <source>
        <dbReference type="ARBA" id="ARBA00022559"/>
    </source>
</evidence>
<keyword evidence="6 8" id="KW-0676">Redox-active center</keyword>
<gene>
    <name evidence="8 11" type="primary">tpx</name>
    <name evidence="10" type="ORF">CRN84_15850</name>
    <name evidence="11" type="ORF">NCTC12282_04433</name>
</gene>
<dbReference type="InterPro" id="IPR002065">
    <property type="entry name" value="TPX"/>
</dbReference>
<comment type="miscellaneous">
    <text evidence="8">The active site is a conserved redox-active cysteine residue, the peroxidatic cysteine (C(P)), which makes the nucleophilic attack on the peroxide substrate. The peroxide oxidizes the C(P)-SH to cysteine sulfenic acid (C(P)-SOH), which then reacts with another cysteine residue, the resolving cysteine (C(R)), to form a disulfide bridge. The disulfide is subsequently reduced by an appropriate electron donor to complete the catalytic cycle. In this atypical 2-Cys peroxiredoxin, C(R) is present in the same subunit to form an intramolecular disulfide. The disulfide is subsequently reduced by thioredoxin.</text>
</comment>
<dbReference type="GO" id="GO:0034599">
    <property type="term" value="P:cellular response to oxidative stress"/>
    <property type="evidence" value="ECO:0007669"/>
    <property type="project" value="UniProtKB-ARBA"/>
</dbReference>
<evidence type="ECO:0000256" key="8">
    <source>
        <dbReference type="HAMAP-Rule" id="MF_00269"/>
    </source>
</evidence>
<dbReference type="InterPro" id="IPR036249">
    <property type="entry name" value="Thioredoxin-like_sf"/>
</dbReference>
<dbReference type="InterPro" id="IPR018219">
    <property type="entry name" value="Tpx_CS"/>
</dbReference>
<evidence type="ECO:0000256" key="7">
    <source>
        <dbReference type="ARBA" id="ARBA00049091"/>
    </source>
</evidence>
<evidence type="ECO:0000313" key="10">
    <source>
        <dbReference type="EMBL" id="PHI30703.1"/>
    </source>
</evidence>
<dbReference type="EMBL" id="CAADJA010000002">
    <property type="protein sequence ID" value="VFS50293.1"/>
    <property type="molecule type" value="Genomic_DNA"/>
</dbReference>
<accession>A0A2C6DPT2</accession>
<dbReference type="PANTHER" id="PTHR43110">
    <property type="entry name" value="THIOL PEROXIDASE"/>
    <property type="match status" value="1"/>
</dbReference>
<dbReference type="FunFam" id="3.40.30.10:FF:000056">
    <property type="entry name" value="Thiol peroxidase"/>
    <property type="match status" value="1"/>
</dbReference>
<feature type="disulfide bond" description="Redox-active" evidence="8">
    <location>
        <begin position="61"/>
        <end position="95"/>
    </location>
</feature>
<protein>
    <recommendedName>
        <fullName evidence="8">Thiol peroxidase</fullName>
        <shortName evidence="8">Tpx</shortName>
        <ecNumber evidence="8">1.11.1.24</ecNumber>
    </recommendedName>
    <alternativeName>
        <fullName evidence="8">Peroxiredoxin tpx</fullName>
        <shortName evidence="8">Prx</shortName>
    </alternativeName>
    <alternativeName>
        <fullName evidence="8">Thioredoxin peroxidase</fullName>
    </alternativeName>
    <alternativeName>
        <fullName evidence="8">Thioredoxin-dependent peroxiredoxin</fullName>
    </alternativeName>
</protein>
<dbReference type="PANTHER" id="PTHR43110:SF1">
    <property type="entry name" value="THIOL PEROXIDASE"/>
    <property type="match status" value="1"/>
</dbReference>
<evidence type="ECO:0000313" key="13">
    <source>
        <dbReference type="Proteomes" id="UP000373449"/>
    </source>
</evidence>
<dbReference type="CDD" id="cd03014">
    <property type="entry name" value="PRX_Atyp2cys"/>
    <property type="match status" value="1"/>
</dbReference>
<name>A0A2C6DPT2_9GAMM</name>
<feature type="domain" description="Thioredoxin" evidence="9">
    <location>
        <begin position="19"/>
        <end position="167"/>
    </location>
</feature>
<evidence type="ECO:0000256" key="1">
    <source>
        <dbReference type="ARBA" id="ARBA00011738"/>
    </source>
</evidence>
<dbReference type="Proteomes" id="UP000373449">
    <property type="component" value="Unassembled WGS sequence"/>
</dbReference>
<keyword evidence="2 8" id="KW-0575">Peroxidase</keyword>
<dbReference type="Pfam" id="PF08534">
    <property type="entry name" value="Redoxin"/>
    <property type="match status" value="1"/>
</dbReference>
<dbReference type="InterPro" id="IPR013766">
    <property type="entry name" value="Thioredoxin_domain"/>
</dbReference>
<keyword evidence="4 8" id="KW-0560">Oxidoreductase</keyword>
<dbReference type="RefSeq" id="WP_029092902.1">
    <property type="nucleotide sequence ID" value="NZ_CAADJA010000002.1"/>
</dbReference>
<evidence type="ECO:0000256" key="6">
    <source>
        <dbReference type="ARBA" id="ARBA00023284"/>
    </source>
</evidence>